<dbReference type="AlphaFoldDB" id="A0A934SGJ4"/>
<protein>
    <submittedName>
        <fullName evidence="1">Uncharacterized protein</fullName>
    </submittedName>
</protein>
<gene>
    <name evidence="1" type="ORF">JJJ17_13920</name>
</gene>
<dbReference type="EMBL" id="JAEPRQ010000005">
    <property type="protein sequence ID" value="MBK4217029.1"/>
    <property type="molecule type" value="Genomic_DNA"/>
</dbReference>
<dbReference type="Proteomes" id="UP000640485">
    <property type="component" value="Unassembled WGS sequence"/>
</dbReference>
<evidence type="ECO:0000313" key="2">
    <source>
        <dbReference type="Proteomes" id="UP000640485"/>
    </source>
</evidence>
<evidence type="ECO:0000313" key="1">
    <source>
        <dbReference type="EMBL" id="MBK4217029.1"/>
    </source>
</evidence>
<accession>A0A934SGJ4</accession>
<dbReference type="RefSeq" id="WP_200687457.1">
    <property type="nucleotide sequence ID" value="NZ_JAEPRQ010000005.1"/>
</dbReference>
<reference evidence="1" key="1">
    <citation type="submission" date="2021-01" db="EMBL/GenBank/DDBJ databases">
        <title>Paracoccus amoyensis sp. nov., isolated from the surface seawater along the coast of Xiamen Island, China.</title>
        <authorList>
            <person name="Lyu L."/>
        </authorList>
    </citation>
    <scope>NUCLEOTIDE SEQUENCE</scope>
    <source>
        <strain evidence="1">MJ17</strain>
    </source>
</reference>
<organism evidence="1 2">
    <name type="scientific">Paracoccus caeni</name>
    <dbReference type="NCBI Taxonomy" id="657651"/>
    <lineage>
        <taxon>Bacteria</taxon>
        <taxon>Pseudomonadati</taxon>
        <taxon>Pseudomonadota</taxon>
        <taxon>Alphaproteobacteria</taxon>
        <taxon>Rhodobacterales</taxon>
        <taxon>Paracoccaceae</taxon>
        <taxon>Paracoccus</taxon>
    </lineage>
</organism>
<name>A0A934SGJ4_9RHOB</name>
<keyword evidence="2" id="KW-1185">Reference proteome</keyword>
<comment type="caution">
    <text evidence="1">The sequence shown here is derived from an EMBL/GenBank/DDBJ whole genome shotgun (WGS) entry which is preliminary data.</text>
</comment>
<sequence>MKATHDDKTFTLARRYRSRIYPLEELPEQPAFYRMLREEYPKSGKTYDETIAEFERPTKIMSRG</sequence>
<proteinExistence type="predicted"/>